<feature type="disulfide bond" evidence="11">
    <location>
        <begin position="96"/>
        <end position="106"/>
    </location>
</feature>
<dbReference type="OMA" id="NIWACEK"/>
<feature type="domain" description="SRCR" evidence="15">
    <location>
        <begin position="923"/>
        <end position="992"/>
    </location>
</feature>
<dbReference type="InterPro" id="IPR036772">
    <property type="entry name" value="SRCR-like_dom_sf"/>
</dbReference>
<feature type="disulfide bond" evidence="11">
    <location>
        <begin position="1060"/>
        <end position="1070"/>
    </location>
</feature>
<evidence type="ECO:0000313" key="16">
    <source>
        <dbReference type="Ensembl" id="ENSKMAP00000011078.1"/>
    </source>
</evidence>
<dbReference type="GeneID" id="108233043"/>
<dbReference type="PANTHER" id="PTHR48071">
    <property type="entry name" value="SRCR DOMAIN-CONTAINING PROTEIN"/>
    <property type="match status" value="1"/>
</dbReference>
<feature type="domain" description="SRCR" evidence="15">
    <location>
        <begin position="26"/>
        <end position="145"/>
    </location>
</feature>
<dbReference type="SUPFAM" id="SSF56487">
    <property type="entry name" value="SRCR-like"/>
    <property type="match status" value="10"/>
</dbReference>
<keyword evidence="4 13" id="KW-0812">Transmembrane</keyword>
<feature type="disulfide bond" evidence="11">
    <location>
        <begin position="570"/>
        <end position="580"/>
    </location>
</feature>
<feature type="domain" description="SRCR" evidence="15">
    <location>
        <begin position="403"/>
        <end position="497"/>
    </location>
</feature>
<keyword evidence="10" id="KW-0325">Glycoprotein</keyword>
<accession>A0A3Q3A421</accession>
<feature type="transmembrane region" description="Helical" evidence="13">
    <location>
        <begin position="1103"/>
        <end position="1126"/>
    </location>
</feature>
<evidence type="ECO:0000256" key="12">
    <source>
        <dbReference type="SAM" id="MobiDB-lite"/>
    </source>
</evidence>
<feature type="compositionally biased region" description="Basic and acidic residues" evidence="12">
    <location>
        <begin position="1160"/>
        <end position="1183"/>
    </location>
</feature>
<feature type="domain" description="SRCR" evidence="15">
    <location>
        <begin position="803"/>
        <end position="901"/>
    </location>
</feature>
<evidence type="ECO:0000256" key="3">
    <source>
        <dbReference type="ARBA" id="ARBA00022525"/>
    </source>
</evidence>
<keyword evidence="5 14" id="KW-0732">Signal</keyword>
<dbReference type="Ensembl" id="ENSKMAT00000011249.1">
    <property type="protein sequence ID" value="ENSKMAP00000011078.1"/>
    <property type="gene ID" value="ENSKMAG00000008324.1"/>
</dbReference>
<dbReference type="FunFam" id="3.10.250.10:FF:000016">
    <property type="entry name" value="Scavenger receptor cysteine-rich protein type 12"/>
    <property type="match status" value="1"/>
</dbReference>
<feature type="disulfide bond" evidence="11">
    <location>
        <begin position="873"/>
        <end position="883"/>
    </location>
</feature>
<evidence type="ECO:0000256" key="14">
    <source>
        <dbReference type="SAM" id="SignalP"/>
    </source>
</evidence>
<comment type="caution">
    <text evidence="11">Lacks conserved residue(s) required for the propagation of feature annotation.</text>
</comment>
<feature type="domain" description="SRCR" evidence="15">
    <location>
        <begin position="702"/>
        <end position="812"/>
    </location>
</feature>
<keyword evidence="8 13" id="KW-0472">Membrane</keyword>
<dbReference type="KEGG" id="kmr:108233043"/>
<dbReference type="InterPro" id="IPR001190">
    <property type="entry name" value="SRCR"/>
</dbReference>
<feature type="disulfide bond" evidence="11">
    <location>
        <begin position="966"/>
        <end position="976"/>
    </location>
</feature>
<comment type="subcellular location">
    <subcellularLocation>
        <location evidence="1">Membrane</location>
        <topology evidence="1">Single-pass membrane protein</topology>
    </subcellularLocation>
    <subcellularLocation>
        <location evidence="2">Secreted</location>
    </subcellularLocation>
</comment>
<evidence type="ECO:0000256" key="7">
    <source>
        <dbReference type="ARBA" id="ARBA00022989"/>
    </source>
</evidence>
<evidence type="ECO:0000256" key="5">
    <source>
        <dbReference type="ARBA" id="ARBA00022729"/>
    </source>
</evidence>
<evidence type="ECO:0000256" key="11">
    <source>
        <dbReference type="PROSITE-ProRule" id="PRU00196"/>
    </source>
</evidence>
<evidence type="ECO:0000256" key="13">
    <source>
        <dbReference type="SAM" id="Phobius"/>
    </source>
</evidence>
<evidence type="ECO:0000256" key="10">
    <source>
        <dbReference type="ARBA" id="ARBA00023180"/>
    </source>
</evidence>
<feature type="compositionally biased region" description="Acidic residues" evidence="12">
    <location>
        <begin position="1145"/>
        <end position="1159"/>
    </location>
</feature>
<evidence type="ECO:0000313" key="17">
    <source>
        <dbReference type="Proteomes" id="UP000264800"/>
    </source>
</evidence>
<evidence type="ECO:0000256" key="2">
    <source>
        <dbReference type="ARBA" id="ARBA00004613"/>
    </source>
</evidence>
<dbReference type="STRING" id="37003.ENSKMAP00000011078"/>
<dbReference type="Gene3D" id="3.10.250.10">
    <property type="entry name" value="SRCR-like domain"/>
    <property type="match status" value="9"/>
</dbReference>
<dbReference type="OrthoDB" id="8934573at2759"/>
<feature type="chain" id="PRO_5018690441" evidence="14">
    <location>
        <begin position="18"/>
        <end position="1284"/>
    </location>
</feature>
<dbReference type="SMART" id="SM00202">
    <property type="entry name" value="SR"/>
    <property type="match status" value="5"/>
</dbReference>
<keyword evidence="6" id="KW-0677">Repeat</keyword>
<feature type="domain" description="SRCR" evidence="15">
    <location>
        <begin position="989"/>
        <end position="1087"/>
    </location>
</feature>
<evidence type="ECO:0000256" key="9">
    <source>
        <dbReference type="ARBA" id="ARBA00023157"/>
    </source>
</evidence>
<feature type="domain" description="SRCR" evidence="15">
    <location>
        <begin position="595"/>
        <end position="697"/>
    </location>
</feature>
<evidence type="ECO:0000256" key="6">
    <source>
        <dbReference type="ARBA" id="ARBA00022737"/>
    </source>
</evidence>
<organism evidence="16 17">
    <name type="scientific">Kryptolebias marmoratus</name>
    <name type="common">Mangrove killifish</name>
    <name type="synonym">Rivulus marmoratus</name>
    <dbReference type="NCBI Taxonomy" id="37003"/>
    <lineage>
        <taxon>Eukaryota</taxon>
        <taxon>Metazoa</taxon>
        <taxon>Chordata</taxon>
        <taxon>Craniata</taxon>
        <taxon>Vertebrata</taxon>
        <taxon>Euteleostomi</taxon>
        <taxon>Actinopterygii</taxon>
        <taxon>Neopterygii</taxon>
        <taxon>Teleostei</taxon>
        <taxon>Neoteleostei</taxon>
        <taxon>Acanthomorphata</taxon>
        <taxon>Ovalentaria</taxon>
        <taxon>Atherinomorphae</taxon>
        <taxon>Cyprinodontiformes</taxon>
        <taxon>Rivulidae</taxon>
        <taxon>Kryptolebias</taxon>
    </lineage>
</organism>
<feature type="region of interest" description="Disordered" evidence="12">
    <location>
        <begin position="1138"/>
        <end position="1183"/>
    </location>
</feature>
<evidence type="ECO:0000256" key="8">
    <source>
        <dbReference type="ARBA" id="ARBA00023136"/>
    </source>
</evidence>
<dbReference type="Pfam" id="PF00530">
    <property type="entry name" value="SRCR"/>
    <property type="match status" value="8"/>
</dbReference>
<protein>
    <submittedName>
        <fullName evidence="16">Scavenger receptor cysteine-rich type 1 protein M130-like</fullName>
    </submittedName>
</protein>
<feature type="domain" description="SRCR" evidence="15">
    <location>
        <begin position="302"/>
        <end position="398"/>
    </location>
</feature>
<dbReference type="PROSITE" id="PS50287">
    <property type="entry name" value="SRCR_2"/>
    <property type="match status" value="10"/>
</dbReference>
<feature type="compositionally biased region" description="Acidic residues" evidence="12">
    <location>
        <begin position="1228"/>
        <end position="1241"/>
    </location>
</feature>
<reference evidence="16" key="1">
    <citation type="submission" date="2025-08" db="UniProtKB">
        <authorList>
            <consortium name="Ensembl"/>
        </authorList>
    </citation>
    <scope>IDENTIFICATION</scope>
</reference>
<keyword evidence="7 13" id="KW-1133">Transmembrane helix</keyword>
<keyword evidence="3" id="KW-0964">Secreted</keyword>
<dbReference type="GeneTree" id="ENSGT00940000157963"/>
<evidence type="ECO:0000256" key="4">
    <source>
        <dbReference type="ARBA" id="ARBA00022692"/>
    </source>
</evidence>
<feature type="disulfide bond" evidence="11">
    <location>
        <begin position="468"/>
        <end position="478"/>
    </location>
</feature>
<name>A0A3Q3A421_KRYMA</name>
<evidence type="ECO:0000259" key="15">
    <source>
        <dbReference type="PROSITE" id="PS50287"/>
    </source>
</evidence>
<evidence type="ECO:0000256" key="1">
    <source>
        <dbReference type="ARBA" id="ARBA00004167"/>
    </source>
</evidence>
<dbReference type="Proteomes" id="UP000264800">
    <property type="component" value="Unplaced"/>
</dbReference>
<dbReference type="GO" id="GO:0004252">
    <property type="term" value="F:serine-type endopeptidase activity"/>
    <property type="evidence" value="ECO:0007669"/>
    <property type="project" value="TreeGrafter"/>
</dbReference>
<reference evidence="16" key="2">
    <citation type="submission" date="2025-09" db="UniProtKB">
        <authorList>
            <consortium name="Ensembl"/>
        </authorList>
    </citation>
    <scope>IDENTIFICATION</scope>
</reference>
<dbReference type="RefSeq" id="XP_017266705.1">
    <property type="nucleotide sequence ID" value="XM_017411216.3"/>
</dbReference>
<feature type="domain" description="SRCR" evidence="15">
    <location>
        <begin position="143"/>
        <end position="235"/>
    </location>
</feature>
<dbReference type="GO" id="GO:0031638">
    <property type="term" value="P:zymogen activation"/>
    <property type="evidence" value="ECO:0007669"/>
    <property type="project" value="TreeGrafter"/>
</dbReference>
<dbReference type="GO" id="GO:0005886">
    <property type="term" value="C:plasma membrane"/>
    <property type="evidence" value="ECO:0007669"/>
    <property type="project" value="TreeGrafter"/>
</dbReference>
<sequence>MWFLLLLLLHSFAHSEAEDLKDPSRVVLQNKNNISCEGHVEIFYNNKWGYVGDKHWNEKTEKVACRSTHCGEPVQNSTSNVRRSMKHEVWLNELKCTGNEMDLWDCPGWPGPGVSFYKKPTVKKIKCSNNVHINLRHVKDHVRCEGVVQYFINGKKEGYICEENFGRIEAEHLCQSLNCGEFKEMLKANWMTPDDFQNSKKMMINCSGINKMTHLWQCVRSASKSCHHPASVSCYGHKRVQLEGNSSNVCSGNLQEYKNTKWENYKGKETDLNKLCEQMHCGASSVPNQTEENLTCGDSVRVVLMNNNKESKCYGEVNINLNNKAEPVCASDWTEKEADMVCKELKCGKMLKNEKRTRPMSGIIDHVKCEGTEASLWHCRAKHHPKLSCSSIPYVVCAENMDVKLVDGPGKCAGRLEVQQEGRWKQVRSGWGDKNSDNVCKLLKCGNKSRKNSDKFRKGKGDLLTMKCSENIAHISECSTQNNQAKQQEDAVEITCDEHKIVFLGGNEACSGDVGIEQGEQTFWLSGSNETWNQVAADTVCQQLHCGKAKTFQLKSYNGTTPVWNKTYSCSSNDKSLFECNTTPLPDSNQTIAHVTCTGNITLELKNRCWGDVLITAEGKTGGIYADTWTQDMSTKLCEELNCGDAIEHPTSQSDQKDVIFKSLHARSENTTLNKYTFVKREDNENTGGNKAYVICKGSIKPRFAKSRDKCSGNVEIQYEGKWHPVFKSSLENSQTQNAICKKLNCGRASNFSTYFGPTAGVEKAIKINCPQQKFSSCEITLEKTTKQIDELGALQCSDWKKIALEVDDACKGEVSVYTKGDNEDKRSVVSSQGWTETEGKRLCRDMNCKEYKTHRGIPLDGSETLWNNSFNCSDKAESIWDCERKKAPSSDSQKLYIECGAEPSVKFSKKCFGELTIDGYKVCDSQWKLEYSHMICQQLNCGNAIEGLLESKTVSDQSDYQYVHCDEHNYIIGQCKRVSGKCQKPVSISCTGSIKFNTTEKCGGQIKINYQNDEKELCVEADDKTLSKYICQENGCGWSGTDSTRISSIKVSSELSLKCPNTYRDMRYCVKKQTCTDSSVSSIICTGYQPVPPPQPSKPPDLVSILLGVGIVLILVILIVIFIRYRIVMRNRKSRLSSNMLPEQEGEEESGEYEDVDKSDEIERFGGGRFRSESEIKRDKDVESNASFSYDDIDEVTEAVPLTSPGSMDAAPKDKLSNRSNDGVTYEVDDAQENYDDIDASPEVVQTRAEVHDGPETAPETDAPAPSPAVQQDEDYLVPGQDG</sequence>
<feature type="region of interest" description="Disordered" evidence="12">
    <location>
        <begin position="1200"/>
        <end position="1284"/>
    </location>
</feature>
<feature type="domain" description="SRCR" evidence="15">
    <location>
        <begin position="501"/>
        <end position="598"/>
    </location>
</feature>
<proteinExistence type="predicted"/>
<keyword evidence="17" id="KW-1185">Reference proteome</keyword>
<keyword evidence="9 11" id="KW-1015">Disulfide bond</keyword>
<feature type="disulfide bond" evidence="11">
    <location>
        <begin position="369"/>
        <end position="379"/>
    </location>
</feature>
<feature type="signal peptide" evidence="14">
    <location>
        <begin position="1"/>
        <end position="17"/>
    </location>
</feature>
<dbReference type="PRINTS" id="PR00258">
    <property type="entry name" value="SPERACTRCPTR"/>
</dbReference>
<dbReference type="PANTHER" id="PTHR48071:SF15">
    <property type="entry name" value="SRCR DOMAIN-CONTAINING PROTEIN"/>
    <property type="match status" value="1"/>
</dbReference>